<dbReference type="Proteomes" id="UP000019241">
    <property type="component" value="Unassembled WGS sequence"/>
</dbReference>
<keyword evidence="9 11" id="KW-0238">DNA-binding</keyword>
<accession>W7DHK1</accession>
<evidence type="ECO:0000256" key="8">
    <source>
        <dbReference type="ARBA" id="ARBA00023016"/>
    </source>
</evidence>
<evidence type="ECO:0000313" key="15">
    <source>
        <dbReference type="EMBL" id="EUJ44828.1"/>
    </source>
</evidence>
<dbReference type="Pfam" id="PF13481">
    <property type="entry name" value="AAA_25"/>
    <property type="match status" value="1"/>
</dbReference>
<dbReference type="GO" id="GO:0005829">
    <property type="term" value="C:cytosol"/>
    <property type="evidence" value="ECO:0007669"/>
    <property type="project" value="TreeGrafter"/>
</dbReference>
<dbReference type="HAMAP" id="MF_01498">
    <property type="entry name" value="RadA_bact"/>
    <property type="match status" value="1"/>
</dbReference>
<evidence type="ECO:0000259" key="14">
    <source>
        <dbReference type="PROSITE" id="PS50162"/>
    </source>
</evidence>
<dbReference type="GO" id="GO:0003684">
    <property type="term" value="F:damaged DNA binding"/>
    <property type="evidence" value="ECO:0007669"/>
    <property type="project" value="InterPro"/>
</dbReference>
<evidence type="ECO:0000256" key="12">
    <source>
        <dbReference type="NCBIfam" id="TIGR00416"/>
    </source>
</evidence>
<keyword evidence="7 11" id="KW-0067">ATP-binding</keyword>
<keyword evidence="8 11" id="KW-0346">Stress response</keyword>
<comment type="caution">
    <text evidence="15">The sequence shown here is derived from an EMBL/GenBank/DDBJ whole genome shotgun (WGS) entry which is preliminary data.</text>
</comment>
<dbReference type="PATRIC" id="fig|1265822.4.peg.3983"/>
<dbReference type="Pfam" id="PF13541">
    <property type="entry name" value="ChlI"/>
    <property type="match status" value="1"/>
</dbReference>
<dbReference type="PROSITE" id="PS50162">
    <property type="entry name" value="RECA_2"/>
    <property type="match status" value="1"/>
</dbReference>
<dbReference type="PANTHER" id="PTHR32472">
    <property type="entry name" value="DNA REPAIR PROTEIN RADA"/>
    <property type="match status" value="1"/>
</dbReference>
<keyword evidence="3 11" id="KW-0227">DNA damage</keyword>
<comment type="similarity">
    <text evidence="11 13">Belongs to the RecA family. RadA subfamily.</text>
</comment>
<evidence type="ECO:0000256" key="6">
    <source>
        <dbReference type="ARBA" id="ARBA00022833"/>
    </source>
</evidence>
<dbReference type="GO" id="GO:0008270">
    <property type="term" value="F:zinc ion binding"/>
    <property type="evidence" value="ECO:0007669"/>
    <property type="project" value="UniProtKB-KW"/>
</dbReference>
<feature type="region of interest" description="Lon-protease-like" evidence="11">
    <location>
        <begin position="354"/>
        <end position="459"/>
    </location>
</feature>
<evidence type="ECO:0000256" key="9">
    <source>
        <dbReference type="ARBA" id="ARBA00023125"/>
    </source>
</evidence>
<dbReference type="Gene3D" id="3.30.230.10">
    <property type="match status" value="1"/>
</dbReference>
<evidence type="ECO:0000256" key="3">
    <source>
        <dbReference type="ARBA" id="ARBA00022763"/>
    </source>
</evidence>
<dbReference type="GO" id="GO:0140664">
    <property type="term" value="F:ATP-dependent DNA damage sensor activity"/>
    <property type="evidence" value="ECO:0007669"/>
    <property type="project" value="InterPro"/>
</dbReference>
<evidence type="ECO:0000256" key="1">
    <source>
        <dbReference type="ARBA" id="ARBA00022723"/>
    </source>
</evidence>
<dbReference type="NCBIfam" id="TIGR00416">
    <property type="entry name" value="sms"/>
    <property type="match status" value="1"/>
</dbReference>
<evidence type="ECO:0000256" key="13">
    <source>
        <dbReference type="RuleBase" id="RU003555"/>
    </source>
</evidence>
<dbReference type="InterPro" id="IPR020588">
    <property type="entry name" value="RecA_ATP-bd"/>
</dbReference>
<evidence type="ECO:0000256" key="4">
    <source>
        <dbReference type="ARBA" id="ARBA00022771"/>
    </source>
</evidence>
<comment type="function">
    <text evidence="13">DNA-dependent ATPase involved in processing of recombination intermediates, plays a role in repairing DNA breaks. Stimulates the branch migration of RecA-mediated strand transfer reactions, allowing the 3' invading strand to extend heteroduplex DNA faster. Binds ssDNA in the presence of ADP but not other nucleotides, has ATPase activity that is stimulated by ssDNA and various branched DNA structures, but inhibited by SSB. Does not have RecA's homology-searching function.</text>
</comment>
<evidence type="ECO:0000313" key="16">
    <source>
        <dbReference type="Proteomes" id="UP000019241"/>
    </source>
</evidence>
<evidence type="ECO:0000256" key="10">
    <source>
        <dbReference type="ARBA" id="ARBA00023204"/>
    </source>
</evidence>
<evidence type="ECO:0000256" key="11">
    <source>
        <dbReference type="HAMAP-Rule" id="MF_01498"/>
    </source>
</evidence>
<proteinExistence type="inferred from homology"/>
<dbReference type="InterPro" id="IPR003593">
    <property type="entry name" value="AAA+_ATPase"/>
</dbReference>
<dbReference type="FunFam" id="3.40.50.300:FF:000050">
    <property type="entry name" value="DNA repair protein RadA"/>
    <property type="match status" value="1"/>
</dbReference>
<dbReference type="SUPFAM" id="SSF54211">
    <property type="entry name" value="Ribosomal protein S5 domain 2-like"/>
    <property type="match status" value="1"/>
</dbReference>
<dbReference type="SUPFAM" id="SSF52540">
    <property type="entry name" value="P-loop containing nucleoside triphosphate hydrolases"/>
    <property type="match status" value="1"/>
</dbReference>
<protein>
    <recommendedName>
        <fullName evidence="11 12">DNA repair protein RadA</fullName>
    </recommendedName>
</protein>
<keyword evidence="6 13" id="KW-0862">Zinc</keyword>
<dbReference type="FunFam" id="3.30.230.10:FF:000031">
    <property type="entry name" value="DNA repair protein RadA"/>
    <property type="match status" value="1"/>
</dbReference>
<dbReference type="CDD" id="cd01121">
    <property type="entry name" value="RadA_SMS_N"/>
    <property type="match status" value="1"/>
</dbReference>
<evidence type="ECO:0000256" key="5">
    <source>
        <dbReference type="ARBA" id="ARBA00022801"/>
    </source>
</evidence>
<keyword evidence="1 11" id="KW-0479">Metal-binding</keyword>
<name>W7DHK1_9LIST</name>
<gene>
    <name evidence="11" type="primary">radA</name>
    <name evidence="15" type="ORF">MCOL2_19489</name>
</gene>
<keyword evidence="2 11" id="KW-0547">Nucleotide-binding</keyword>
<dbReference type="InterPro" id="IPR014721">
    <property type="entry name" value="Ribsml_uS5_D2-typ_fold_subgr"/>
</dbReference>
<dbReference type="AlphaFoldDB" id="W7DHK1"/>
<dbReference type="EMBL" id="AODM01000081">
    <property type="protein sequence ID" value="EUJ44828.1"/>
    <property type="molecule type" value="Genomic_DNA"/>
</dbReference>
<keyword evidence="4 13" id="KW-0863">Zinc-finger</keyword>
<dbReference type="PRINTS" id="PR01874">
    <property type="entry name" value="DNAREPAIRADA"/>
</dbReference>
<organism evidence="15 16">
    <name type="scientific">Listeria fleischmannii FSL S10-1203</name>
    <dbReference type="NCBI Taxonomy" id="1265822"/>
    <lineage>
        <taxon>Bacteria</taxon>
        <taxon>Bacillati</taxon>
        <taxon>Bacillota</taxon>
        <taxon>Bacilli</taxon>
        <taxon>Bacillales</taxon>
        <taxon>Listeriaceae</taxon>
        <taxon>Listeria</taxon>
    </lineage>
</organism>
<keyword evidence="5" id="KW-0378">Hydrolase</keyword>
<dbReference type="GO" id="GO:0000725">
    <property type="term" value="P:recombinational repair"/>
    <property type="evidence" value="ECO:0007669"/>
    <property type="project" value="UniProtKB-UniRule"/>
</dbReference>
<sequence>MAKAKRSTKFVCNSCGYESPKWMGKCPNCGEWNQMVEALEPSKKATRQTFTHTGEASKATRITDVVSELEKRVQTNMPELNRVLGGGVVVGSMVLVGGDPGIGKSTLLLQVSAALTLAQKKVLYISGEESVKQTKLRAERLQVSGDNLYLYAETNLEAIQETINFINPDFVIIDSIQTVYHPDVTSAAGSVSQVRESTAALMRIAKLQNITVFIVGHVTKEGNIAGPRLLEHMVDTVLYFEGERHHAYRILRAVKNRFGSTNEIGIFEMRDIGLVEVKNPSEVFLEERLENASGSTVVASMEGTRPVLVEIQALVSPTMFGNAKRMATGLDYNKVSLIMAVLEKRVGLLLQNQDAYLKAAGGVKLDEPAVDLAIAISIASSYHDRSTNSTDCFIGELGLTGEVRRVARIEERVKEAAKLGFKRIFIPANNRLEIKVPANVSIIAVETIAEALKKALPKS</sequence>
<dbReference type="InterPro" id="IPR004504">
    <property type="entry name" value="DNA_repair_RadA"/>
</dbReference>
<dbReference type="Pfam" id="PF18073">
    <property type="entry name" value="Zn_ribbon_LapB"/>
    <property type="match status" value="1"/>
</dbReference>
<dbReference type="InterPro" id="IPR027417">
    <property type="entry name" value="P-loop_NTPase"/>
</dbReference>
<feature type="binding site" evidence="11">
    <location>
        <begin position="98"/>
        <end position="105"/>
    </location>
    <ligand>
        <name>ATP</name>
        <dbReference type="ChEBI" id="CHEBI:30616"/>
    </ligand>
</feature>
<dbReference type="GO" id="GO:0005524">
    <property type="term" value="F:ATP binding"/>
    <property type="evidence" value="ECO:0007669"/>
    <property type="project" value="UniProtKB-UniRule"/>
</dbReference>
<keyword evidence="10 11" id="KW-0234">DNA repair</keyword>
<evidence type="ECO:0000256" key="7">
    <source>
        <dbReference type="ARBA" id="ARBA00022840"/>
    </source>
</evidence>
<comment type="function">
    <text evidence="11">Plays a role in repairing double-strand DNA breaks, probably involving stabilizing or processing branched DNA or blocked replication forks.</text>
</comment>
<evidence type="ECO:0000256" key="2">
    <source>
        <dbReference type="ARBA" id="ARBA00022741"/>
    </source>
</evidence>
<dbReference type="Gene3D" id="3.40.50.300">
    <property type="entry name" value="P-loop containing nucleotide triphosphate hydrolases"/>
    <property type="match status" value="1"/>
</dbReference>
<dbReference type="RefSeq" id="WP_036065296.1">
    <property type="nucleotide sequence ID" value="NZ_AODM01000081.1"/>
</dbReference>
<feature type="domain" description="RecA family profile 1" evidence="14">
    <location>
        <begin position="69"/>
        <end position="218"/>
    </location>
</feature>
<dbReference type="InterPro" id="IPR020568">
    <property type="entry name" value="Ribosomal_Su5_D2-typ_SF"/>
</dbReference>
<reference evidence="15 16" key="1">
    <citation type="submission" date="2012-12" db="EMBL/GenBank/DDBJ databases">
        <title>Novel taxa of Listeriaceae from agricultural environments in the United States.</title>
        <authorList>
            <person name="den Bakker H.C."/>
            <person name="Allred A."/>
            <person name="Warchocki S."/>
            <person name="Wright E.M."/>
            <person name="Burrell A."/>
            <person name="Nightingale K.K."/>
            <person name="Kephart D."/>
            <person name="Wiedmann M."/>
        </authorList>
    </citation>
    <scope>NUCLEOTIDE SEQUENCE [LARGE SCALE GENOMIC DNA]</scope>
    <source>
        <strain evidence="15 16">FSL S10-1203</strain>
    </source>
</reference>
<dbReference type="GO" id="GO:0016787">
    <property type="term" value="F:hydrolase activity"/>
    <property type="evidence" value="ECO:0007669"/>
    <property type="project" value="UniProtKB-KW"/>
</dbReference>
<feature type="short sequence motif" description="RadA KNRFG motif" evidence="11">
    <location>
        <begin position="255"/>
        <end position="259"/>
    </location>
</feature>
<dbReference type="PANTHER" id="PTHR32472:SF10">
    <property type="entry name" value="DNA REPAIR PROTEIN RADA-LIKE PROTEIN"/>
    <property type="match status" value="1"/>
</dbReference>
<comment type="domain">
    <text evidence="11">The middle region has homology to RecA with ATPase motifs including the RadA KNRFG motif, while the C-terminus is homologous to Lon protease.</text>
</comment>
<dbReference type="InterPro" id="IPR041166">
    <property type="entry name" value="Rubredoxin_2"/>
</dbReference>
<dbReference type="SMART" id="SM00382">
    <property type="entry name" value="AAA"/>
    <property type="match status" value="1"/>
</dbReference>